<dbReference type="GO" id="GO:0005739">
    <property type="term" value="C:mitochondrion"/>
    <property type="evidence" value="ECO:0007669"/>
    <property type="project" value="TreeGrafter"/>
</dbReference>
<dbReference type="STRING" id="1037660.A0A066VG21"/>
<accession>A0A066VG21</accession>
<dbReference type="RefSeq" id="XP_013241464.1">
    <property type="nucleotide sequence ID" value="XM_013386010.1"/>
</dbReference>
<dbReference type="Pfam" id="PF00920">
    <property type="entry name" value="ILVD_EDD_N"/>
    <property type="match status" value="1"/>
</dbReference>
<dbReference type="Proteomes" id="UP000027361">
    <property type="component" value="Unassembled WGS sequence"/>
</dbReference>
<dbReference type="Pfam" id="PF24877">
    <property type="entry name" value="ILV_EDD_C"/>
    <property type="match status" value="1"/>
</dbReference>
<dbReference type="EMBL" id="JMSN01000088">
    <property type="protein sequence ID" value="KDN40687.1"/>
    <property type="molecule type" value="Genomic_DNA"/>
</dbReference>
<evidence type="ECO:0000313" key="5">
    <source>
        <dbReference type="EMBL" id="KDN40687.1"/>
    </source>
</evidence>
<protein>
    <submittedName>
        <fullName evidence="5">Dihydroxy-acid and 6-phosphogluconate dehydratase</fullName>
    </submittedName>
</protein>
<sequence length="521" mass="55348">MVPVGEVEVHASRAAGAGAASADTHAVDKDGSIKHCAVSQISFAPLGTELNKYSAEVTQSTDRGGEQAMLMASGSSVDKLGRNLFKVHLLDLANTIDSGMASANLIRLQYNTIGISDAMTMGGQGRREIIADSIEVASVGQSHTTGLMSFRHLVPNRKPTLIVYGCTIQPSAHTIDAPGLDRKAGGRCQRLDILHHSYPGPGSWGGMYAAKSMSVCIEILSFGLPISSSAPATSQANKILELDMGSRDVLTHEAFSNAITMMHAFRGSTNPVLHLIAIVKAAEIYITVDDCAPAHRRPHSLANMKPSGKHMMIDLNALSSLPALLKYFLDNLNLLNGDVMSITGKILADNLRDVEAIRMGKSQGDLAPLNAPLKSTGHLTLMRGNLCTGSTISELMGKEGSYVEGPAICFNEEHLVMEAIKERRLKDGHVIIQYAGPGGMPSVSELLGPKVPIMGARLGKTAALISDGRLSAASYFFCTGHVVPEAIDGGPMALVEDGNKITIDSKVREVNLHVDQQTLTK</sequence>
<evidence type="ECO:0000256" key="2">
    <source>
        <dbReference type="ARBA" id="ARBA00023239"/>
    </source>
</evidence>
<dbReference type="GeneID" id="25266886"/>
<dbReference type="InterPro" id="IPR000581">
    <property type="entry name" value="ILV_EDD_N"/>
</dbReference>
<dbReference type="PANTHER" id="PTHR21000:SF5">
    <property type="entry name" value="DIHYDROXY-ACID DEHYDRATASE, MITOCHONDRIAL"/>
    <property type="match status" value="1"/>
</dbReference>
<dbReference type="InterPro" id="IPR042096">
    <property type="entry name" value="Dihydro-acid_dehy_C"/>
</dbReference>
<feature type="domain" description="Dihydroxy-acid/6-phosphogluconate dehydratase N-terminal" evidence="3">
    <location>
        <begin position="86"/>
        <end position="350"/>
    </location>
</feature>
<organism evidence="5 6">
    <name type="scientific">Tilletiaria anomala (strain ATCC 24038 / CBS 436.72 / UBC 951)</name>
    <dbReference type="NCBI Taxonomy" id="1037660"/>
    <lineage>
        <taxon>Eukaryota</taxon>
        <taxon>Fungi</taxon>
        <taxon>Dikarya</taxon>
        <taxon>Basidiomycota</taxon>
        <taxon>Ustilaginomycotina</taxon>
        <taxon>Exobasidiomycetes</taxon>
        <taxon>Georgefischeriales</taxon>
        <taxon>Tilletiariaceae</taxon>
        <taxon>Tilletiaria</taxon>
    </lineage>
</organism>
<evidence type="ECO:0000259" key="3">
    <source>
        <dbReference type="Pfam" id="PF00920"/>
    </source>
</evidence>
<gene>
    <name evidence="5" type="ORF">K437DRAFT_279167</name>
</gene>
<dbReference type="HOGENOM" id="CLU_014271_4_1_1"/>
<evidence type="ECO:0000256" key="1">
    <source>
        <dbReference type="ARBA" id="ARBA00006486"/>
    </source>
</evidence>
<dbReference type="GO" id="GO:0004160">
    <property type="term" value="F:dihydroxy-acid dehydratase activity"/>
    <property type="evidence" value="ECO:0007669"/>
    <property type="project" value="TreeGrafter"/>
</dbReference>
<dbReference type="SUPFAM" id="SSF143975">
    <property type="entry name" value="IlvD/EDD N-terminal domain-like"/>
    <property type="match status" value="1"/>
</dbReference>
<evidence type="ECO:0000259" key="4">
    <source>
        <dbReference type="Pfam" id="PF24877"/>
    </source>
</evidence>
<dbReference type="GO" id="GO:0009082">
    <property type="term" value="P:branched-chain amino acid biosynthetic process"/>
    <property type="evidence" value="ECO:0007669"/>
    <property type="project" value="TreeGrafter"/>
</dbReference>
<dbReference type="InterPro" id="IPR050165">
    <property type="entry name" value="DHAD_IlvD/Edd"/>
</dbReference>
<dbReference type="InParanoid" id="A0A066VG21"/>
<name>A0A066VG21_TILAU</name>
<keyword evidence="2" id="KW-0456">Lyase</keyword>
<dbReference type="SUPFAM" id="SSF52016">
    <property type="entry name" value="LeuD/IlvD-like"/>
    <property type="match status" value="1"/>
</dbReference>
<proteinExistence type="inferred from homology"/>
<reference evidence="5 6" key="1">
    <citation type="submission" date="2014-05" db="EMBL/GenBank/DDBJ databases">
        <title>Draft genome sequence of a rare smut relative, Tilletiaria anomala UBC 951.</title>
        <authorList>
            <consortium name="DOE Joint Genome Institute"/>
            <person name="Toome M."/>
            <person name="Kuo A."/>
            <person name="Henrissat B."/>
            <person name="Lipzen A."/>
            <person name="Tritt A."/>
            <person name="Yoshinaga Y."/>
            <person name="Zane M."/>
            <person name="Barry K."/>
            <person name="Grigoriev I.V."/>
            <person name="Spatafora J.W."/>
            <person name="Aimea M.C."/>
        </authorList>
    </citation>
    <scope>NUCLEOTIDE SEQUENCE [LARGE SCALE GENOMIC DNA]</scope>
    <source>
        <strain evidence="5 6">UBC 951</strain>
    </source>
</reference>
<dbReference type="InterPro" id="IPR056740">
    <property type="entry name" value="ILV_EDD_C"/>
</dbReference>
<comment type="caution">
    <text evidence="5">The sequence shown here is derived from an EMBL/GenBank/DDBJ whole genome shotgun (WGS) entry which is preliminary data.</text>
</comment>
<comment type="similarity">
    <text evidence="1">Belongs to the IlvD/Edd family.</text>
</comment>
<dbReference type="PANTHER" id="PTHR21000">
    <property type="entry name" value="DIHYDROXY-ACID DEHYDRATASE DAD"/>
    <property type="match status" value="1"/>
</dbReference>
<dbReference type="Gene3D" id="3.50.30.80">
    <property type="entry name" value="IlvD/EDD C-terminal domain-like"/>
    <property type="match status" value="1"/>
</dbReference>
<feature type="domain" description="Dihydroxy-acid/6-phosphogluconate dehydratase C-terminal" evidence="4">
    <location>
        <begin position="367"/>
        <end position="520"/>
    </location>
</feature>
<evidence type="ECO:0000313" key="6">
    <source>
        <dbReference type="Proteomes" id="UP000027361"/>
    </source>
</evidence>
<dbReference type="OrthoDB" id="3851628at2759"/>
<keyword evidence="6" id="KW-1185">Reference proteome</keyword>
<dbReference type="AlphaFoldDB" id="A0A066VG21"/>
<dbReference type="InterPro" id="IPR037237">
    <property type="entry name" value="IlvD/EDD_N"/>
</dbReference>